<protein>
    <submittedName>
        <fullName evidence="3">HET domain-containing protein</fullName>
    </submittedName>
</protein>
<dbReference type="PANTHER" id="PTHR10622:SF12">
    <property type="entry name" value="HET DOMAIN-CONTAINING PROTEIN"/>
    <property type="match status" value="1"/>
</dbReference>
<evidence type="ECO:0000313" key="3">
    <source>
        <dbReference type="EMBL" id="KAF0320846.1"/>
    </source>
</evidence>
<dbReference type="AlphaFoldDB" id="A0A8H3ZP20"/>
<dbReference type="Pfam" id="PF06985">
    <property type="entry name" value="HET"/>
    <property type="match status" value="1"/>
</dbReference>
<dbReference type="PANTHER" id="PTHR10622">
    <property type="entry name" value="HET DOMAIN-CONTAINING PROTEIN"/>
    <property type="match status" value="1"/>
</dbReference>
<reference evidence="3 4" key="1">
    <citation type="submission" date="2019-12" db="EMBL/GenBank/DDBJ databases">
        <title>A genome sequence resource for the geographically widespread anthracnose pathogen Colletotrichum asianum.</title>
        <authorList>
            <person name="Meng Y."/>
        </authorList>
    </citation>
    <scope>NUCLEOTIDE SEQUENCE [LARGE SCALE GENOMIC DNA]</scope>
    <source>
        <strain evidence="3 4">ICMP 18580</strain>
    </source>
</reference>
<dbReference type="Proteomes" id="UP000434172">
    <property type="component" value="Unassembled WGS sequence"/>
</dbReference>
<dbReference type="EMBL" id="WOWK01000078">
    <property type="protein sequence ID" value="KAF0320846.1"/>
    <property type="molecule type" value="Genomic_DNA"/>
</dbReference>
<dbReference type="InterPro" id="IPR010730">
    <property type="entry name" value="HET"/>
</dbReference>
<evidence type="ECO:0000313" key="4">
    <source>
        <dbReference type="Proteomes" id="UP000434172"/>
    </source>
</evidence>
<gene>
    <name evidence="3" type="ORF">GQ607_011930</name>
</gene>
<name>A0A8H3ZP20_9PEZI</name>
<evidence type="ECO:0000259" key="2">
    <source>
        <dbReference type="Pfam" id="PF26640"/>
    </source>
</evidence>
<feature type="domain" description="Heterokaryon incompatibility" evidence="1">
    <location>
        <begin position="23"/>
        <end position="107"/>
    </location>
</feature>
<evidence type="ECO:0000259" key="1">
    <source>
        <dbReference type="Pfam" id="PF06985"/>
    </source>
</evidence>
<dbReference type="InterPro" id="IPR058525">
    <property type="entry name" value="DUF8212"/>
</dbReference>
<accession>A0A8H3ZP20</accession>
<comment type="caution">
    <text evidence="3">The sequence shown here is derived from an EMBL/GenBank/DDBJ whole genome shotgun (WGS) entry which is preliminary data.</text>
</comment>
<dbReference type="OrthoDB" id="20872at2759"/>
<proteinExistence type="predicted"/>
<sequence length="516" mass="58926">MKLLNCQTRQIEEFSGTRIPKSYAILSHRWEDDEVIYQDLQTPEIATQKAGWRKIENFCRVALDNGYEYVWIDTCCINKRDLTELTEAINSMFKWYANSAVCYTHLSDITLGQPLEDSLWFTRGWNLQELIASARMEFFDKDWKRIGTRFELREAIQKPRNSVARRMSWAAGRATTREEDRAYSLLGIFSVNMPLLYGEGSRAFVRLQEEIAKESNDLSLLAWTRLEWQIEGRENGRESSKRPGLPEEPCGVLAVSPDEFRLSHDIILRRDTKYNPEFTITNKGLKIIIGSTVTEGNAWRISLGCAAESRPQDTIGMLLRNMGGGVFVRWNANSRIQWRGDHQGHDVTFYVKKSIDWDTQAIIASQLKSLFHRSFHFHAKEAVKFEKAMPALGWIKEQNSFITEGQESFEEFVFCTDKRMAPYGSIHTVSFVVACGFGPDVKAWVCVGSTRGVNRDLFEAAQNADFNHVGVLGKKISQSQSNAIKTKLEVSGCTGRIQTKLRADKGDVLDIIVEIR</sequence>
<feature type="domain" description="DUF8212" evidence="2">
    <location>
        <begin position="202"/>
        <end position="266"/>
    </location>
</feature>
<dbReference type="Pfam" id="PF26640">
    <property type="entry name" value="DUF8212"/>
    <property type="match status" value="1"/>
</dbReference>
<organism evidence="3 4">
    <name type="scientific">Colletotrichum asianum</name>
    <dbReference type="NCBI Taxonomy" id="702518"/>
    <lineage>
        <taxon>Eukaryota</taxon>
        <taxon>Fungi</taxon>
        <taxon>Dikarya</taxon>
        <taxon>Ascomycota</taxon>
        <taxon>Pezizomycotina</taxon>
        <taxon>Sordariomycetes</taxon>
        <taxon>Hypocreomycetidae</taxon>
        <taxon>Glomerellales</taxon>
        <taxon>Glomerellaceae</taxon>
        <taxon>Colletotrichum</taxon>
        <taxon>Colletotrichum gloeosporioides species complex</taxon>
    </lineage>
</organism>
<keyword evidence="4" id="KW-1185">Reference proteome</keyword>